<accession>A0A1D1VZC0</accession>
<reference evidence="2 3" key="1">
    <citation type="journal article" date="2016" name="Nat. Commun.">
        <title>Extremotolerant tardigrade genome and improved radiotolerance of human cultured cells by tardigrade-unique protein.</title>
        <authorList>
            <person name="Hashimoto T."/>
            <person name="Horikawa D.D."/>
            <person name="Saito Y."/>
            <person name="Kuwahara H."/>
            <person name="Kozuka-Hata H."/>
            <person name="Shin-I T."/>
            <person name="Minakuchi Y."/>
            <person name="Ohishi K."/>
            <person name="Motoyama A."/>
            <person name="Aizu T."/>
            <person name="Enomoto A."/>
            <person name="Kondo K."/>
            <person name="Tanaka S."/>
            <person name="Hara Y."/>
            <person name="Koshikawa S."/>
            <person name="Sagara H."/>
            <person name="Miura T."/>
            <person name="Yokobori S."/>
            <person name="Miyagawa K."/>
            <person name="Suzuki Y."/>
            <person name="Kubo T."/>
            <person name="Oyama M."/>
            <person name="Kohara Y."/>
            <person name="Fujiyama A."/>
            <person name="Arakawa K."/>
            <person name="Katayama T."/>
            <person name="Toyoda A."/>
            <person name="Kunieda T."/>
        </authorList>
    </citation>
    <scope>NUCLEOTIDE SEQUENCE [LARGE SCALE GENOMIC DNA]</scope>
    <source>
        <strain evidence="2 3">YOKOZUNA-1</strain>
    </source>
</reference>
<feature type="region of interest" description="Disordered" evidence="1">
    <location>
        <begin position="1"/>
        <end position="72"/>
    </location>
</feature>
<feature type="compositionally biased region" description="Acidic residues" evidence="1">
    <location>
        <begin position="40"/>
        <end position="72"/>
    </location>
</feature>
<sequence>MTDSAAGALNVNSDNSGKKGTRDEDGRMKEELEDAREFGSEEDAMEPDEAEGFDEVANEDMDDEHQPEEDHT</sequence>
<comment type="caution">
    <text evidence="2">The sequence shown here is derived from an EMBL/GenBank/DDBJ whole genome shotgun (WGS) entry which is preliminary data.</text>
</comment>
<name>A0A1D1VZC0_RAMVA</name>
<evidence type="ECO:0000256" key="1">
    <source>
        <dbReference type="SAM" id="MobiDB-lite"/>
    </source>
</evidence>
<gene>
    <name evidence="2" type="primary">RvY_14313-1</name>
    <name evidence="2" type="synonym">RvY_14313.1</name>
    <name evidence="2" type="ORF">RvY_14313</name>
</gene>
<keyword evidence="3" id="KW-1185">Reference proteome</keyword>
<organism evidence="2 3">
    <name type="scientific">Ramazzottius varieornatus</name>
    <name type="common">Water bear</name>
    <name type="synonym">Tardigrade</name>
    <dbReference type="NCBI Taxonomy" id="947166"/>
    <lineage>
        <taxon>Eukaryota</taxon>
        <taxon>Metazoa</taxon>
        <taxon>Ecdysozoa</taxon>
        <taxon>Tardigrada</taxon>
        <taxon>Eutardigrada</taxon>
        <taxon>Parachela</taxon>
        <taxon>Hypsibioidea</taxon>
        <taxon>Ramazzottiidae</taxon>
        <taxon>Ramazzottius</taxon>
    </lineage>
</organism>
<evidence type="ECO:0000313" key="2">
    <source>
        <dbReference type="EMBL" id="GAV03959.1"/>
    </source>
</evidence>
<dbReference type="Proteomes" id="UP000186922">
    <property type="component" value="Unassembled WGS sequence"/>
</dbReference>
<protein>
    <submittedName>
        <fullName evidence="2">Uncharacterized protein</fullName>
    </submittedName>
</protein>
<evidence type="ECO:0000313" key="3">
    <source>
        <dbReference type="Proteomes" id="UP000186922"/>
    </source>
</evidence>
<proteinExistence type="predicted"/>
<dbReference type="EMBL" id="BDGG01000010">
    <property type="protein sequence ID" value="GAV03959.1"/>
    <property type="molecule type" value="Genomic_DNA"/>
</dbReference>
<dbReference type="AlphaFoldDB" id="A0A1D1VZC0"/>
<feature type="compositionally biased region" description="Basic and acidic residues" evidence="1">
    <location>
        <begin position="16"/>
        <end position="39"/>
    </location>
</feature>